<evidence type="ECO:0000313" key="1">
    <source>
        <dbReference type="EMBL" id="KAL0948573.1"/>
    </source>
</evidence>
<evidence type="ECO:0000313" key="2">
    <source>
        <dbReference type="Proteomes" id="UP001556367"/>
    </source>
</evidence>
<dbReference type="InterPro" id="IPR032675">
    <property type="entry name" value="LRR_dom_sf"/>
</dbReference>
<dbReference type="SUPFAM" id="SSF52047">
    <property type="entry name" value="RNI-like"/>
    <property type="match status" value="1"/>
</dbReference>
<dbReference type="Proteomes" id="UP001556367">
    <property type="component" value="Unassembled WGS sequence"/>
</dbReference>
<reference evidence="2" key="1">
    <citation type="submission" date="2024-06" db="EMBL/GenBank/DDBJ databases">
        <title>Multi-omics analyses provide insights into the biosynthesis of the anticancer antibiotic pleurotin in Hohenbuehelia grisea.</title>
        <authorList>
            <person name="Weaver J.A."/>
            <person name="Alberti F."/>
        </authorList>
    </citation>
    <scope>NUCLEOTIDE SEQUENCE [LARGE SCALE GENOMIC DNA]</scope>
    <source>
        <strain evidence="2">T-177</strain>
    </source>
</reference>
<comment type="caution">
    <text evidence="1">The sequence shown here is derived from an EMBL/GenBank/DDBJ whole genome shotgun (WGS) entry which is preliminary data.</text>
</comment>
<dbReference type="Gene3D" id="3.80.10.10">
    <property type="entry name" value="Ribonuclease Inhibitor"/>
    <property type="match status" value="1"/>
</dbReference>
<protein>
    <submittedName>
        <fullName evidence="1">Uncharacterized protein</fullName>
    </submittedName>
</protein>
<dbReference type="EMBL" id="JASNQZ010000014">
    <property type="protein sequence ID" value="KAL0948573.1"/>
    <property type="molecule type" value="Genomic_DNA"/>
</dbReference>
<accession>A0ABR3IZ31</accession>
<sequence>MSRVRGALSRLHIDINDLTTPPSVIDAFCVAPQLREVVIECFDVQHFELPWPQLKSLKCRGTVADCLRLLPQMDNLEHLGVQSSFASEPGANLGHLHLTRLKSISLSNPTFIDCLTLPALESATFHIDNASGPAYLSLVTRSSCTLRSLDLTLAMFGWARWPDILHHQSSLQTLDVFFLMSNLIDGLVEALTVSRTRQYLPQLRVLNVGMLRAQMSDDFFEDVGVSERSACPERR</sequence>
<name>A0ABR3IZ31_9AGAR</name>
<proteinExistence type="predicted"/>
<organism evidence="1 2">
    <name type="scientific">Hohenbuehelia grisea</name>
    <dbReference type="NCBI Taxonomy" id="104357"/>
    <lineage>
        <taxon>Eukaryota</taxon>
        <taxon>Fungi</taxon>
        <taxon>Dikarya</taxon>
        <taxon>Basidiomycota</taxon>
        <taxon>Agaricomycotina</taxon>
        <taxon>Agaricomycetes</taxon>
        <taxon>Agaricomycetidae</taxon>
        <taxon>Agaricales</taxon>
        <taxon>Pleurotineae</taxon>
        <taxon>Pleurotaceae</taxon>
        <taxon>Hohenbuehelia</taxon>
    </lineage>
</organism>
<keyword evidence="2" id="KW-1185">Reference proteome</keyword>
<gene>
    <name evidence="1" type="ORF">HGRIS_011132</name>
</gene>